<protein>
    <submittedName>
        <fullName evidence="2">Uncharacterized protein</fullName>
    </submittedName>
</protein>
<keyword evidence="1" id="KW-0175">Coiled coil</keyword>
<organism evidence="2 3">
    <name type="scientific">Stentor coeruleus</name>
    <dbReference type="NCBI Taxonomy" id="5963"/>
    <lineage>
        <taxon>Eukaryota</taxon>
        <taxon>Sar</taxon>
        <taxon>Alveolata</taxon>
        <taxon>Ciliophora</taxon>
        <taxon>Postciliodesmatophora</taxon>
        <taxon>Heterotrichea</taxon>
        <taxon>Heterotrichida</taxon>
        <taxon>Stentoridae</taxon>
        <taxon>Stentor</taxon>
    </lineage>
</organism>
<sequence>MNVKLFTENFLTPRGNLTTSTTQQTARIIPKHKKSVSNILALNIAPQLADIKILTALTPRRIAEAEYKQKDIYDWRFDLNLNKSHKENQEIQEKQKKYEERKWREEEFNALREARNKIKEDEVKRKQDDIKRGKERFRLNQDIVVEKRKQENMFKQDKRVMFIENSYIKKKLQWENKLQEREMSLDSLRLHQNSHV</sequence>
<dbReference type="EMBL" id="MPUH01000931">
    <property type="protein sequence ID" value="OMJ72094.1"/>
    <property type="molecule type" value="Genomic_DNA"/>
</dbReference>
<keyword evidence="3" id="KW-1185">Reference proteome</keyword>
<dbReference type="AlphaFoldDB" id="A0A1R2B5M6"/>
<evidence type="ECO:0000313" key="2">
    <source>
        <dbReference type="EMBL" id="OMJ72094.1"/>
    </source>
</evidence>
<feature type="coiled-coil region" evidence="1">
    <location>
        <begin position="81"/>
        <end position="136"/>
    </location>
</feature>
<evidence type="ECO:0000256" key="1">
    <source>
        <dbReference type="SAM" id="Coils"/>
    </source>
</evidence>
<comment type="caution">
    <text evidence="2">The sequence shown here is derived from an EMBL/GenBank/DDBJ whole genome shotgun (WGS) entry which is preliminary data.</text>
</comment>
<evidence type="ECO:0000313" key="3">
    <source>
        <dbReference type="Proteomes" id="UP000187209"/>
    </source>
</evidence>
<accession>A0A1R2B5M6</accession>
<name>A0A1R2B5M6_9CILI</name>
<reference evidence="2 3" key="1">
    <citation type="submission" date="2016-11" db="EMBL/GenBank/DDBJ databases">
        <title>The macronuclear genome of Stentor coeruleus: a giant cell with tiny introns.</title>
        <authorList>
            <person name="Slabodnick M."/>
            <person name="Ruby J.G."/>
            <person name="Reiff S.B."/>
            <person name="Swart E.C."/>
            <person name="Gosai S."/>
            <person name="Prabakaran S."/>
            <person name="Witkowska E."/>
            <person name="Larue G.E."/>
            <person name="Fisher S."/>
            <person name="Freeman R.M."/>
            <person name="Gunawardena J."/>
            <person name="Chu W."/>
            <person name="Stover N.A."/>
            <person name="Gregory B.D."/>
            <person name="Nowacki M."/>
            <person name="Derisi J."/>
            <person name="Roy S.W."/>
            <person name="Marshall W.F."/>
            <person name="Sood P."/>
        </authorList>
    </citation>
    <scope>NUCLEOTIDE SEQUENCE [LARGE SCALE GENOMIC DNA]</scope>
    <source>
        <strain evidence="2">WM001</strain>
    </source>
</reference>
<proteinExistence type="predicted"/>
<dbReference type="Proteomes" id="UP000187209">
    <property type="component" value="Unassembled WGS sequence"/>
</dbReference>
<gene>
    <name evidence="2" type="ORF">SteCoe_29546</name>
</gene>